<keyword evidence="2" id="KW-1185">Reference proteome</keyword>
<evidence type="ECO:0000313" key="2">
    <source>
        <dbReference type="Proteomes" id="UP000299102"/>
    </source>
</evidence>
<proteinExistence type="predicted"/>
<dbReference type="Proteomes" id="UP000299102">
    <property type="component" value="Unassembled WGS sequence"/>
</dbReference>
<sequence>MRWSIKLGTALTGRSTAPVAANGAAACADSAITAPPMIECRIRKHIKPVPEVSPRSLSRKKPTRTEAARIVRRNDVPSDHFYSRSNTPSVPSSTTSLTAVGLYVRALHPALRCGRGNRNGLTFR</sequence>
<accession>A0A4C1TFF9</accession>
<dbReference type="EMBL" id="BGZK01000053">
    <property type="protein sequence ID" value="GBP12835.1"/>
    <property type="molecule type" value="Genomic_DNA"/>
</dbReference>
<protein>
    <submittedName>
        <fullName evidence="1">Uncharacterized protein</fullName>
    </submittedName>
</protein>
<organism evidence="1 2">
    <name type="scientific">Eumeta variegata</name>
    <name type="common">Bagworm moth</name>
    <name type="synonym">Eumeta japonica</name>
    <dbReference type="NCBI Taxonomy" id="151549"/>
    <lineage>
        <taxon>Eukaryota</taxon>
        <taxon>Metazoa</taxon>
        <taxon>Ecdysozoa</taxon>
        <taxon>Arthropoda</taxon>
        <taxon>Hexapoda</taxon>
        <taxon>Insecta</taxon>
        <taxon>Pterygota</taxon>
        <taxon>Neoptera</taxon>
        <taxon>Endopterygota</taxon>
        <taxon>Lepidoptera</taxon>
        <taxon>Glossata</taxon>
        <taxon>Ditrysia</taxon>
        <taxon>Tineoidea</taxon>
        <taxon>Psychidae</taxon>
        <taxon>Oiketicinae</taxon>
        <taxon>Eumeta</taxon>
    </lineage>
</organism>
<gene>
    <name evidence="1" type="ORF">EVAR_6150_1</name>
</gene>
<name>A0A4C1TFF9_EUMVA</name>
<evidence type="ECO:0000313" key="1">
    <source>
        <dbReference type="EMBL" id="GBP12835.1"/>
    </source>
</evidence>
<comment type="caution">
    <text evidence="1">The sequence shown here is derived from an EMBL/GenBank/DDBJ whole genome shotgun (WGS) entry which is preliminary data.</text>
</comment>
<reference evidence="1 2" key="1">
    <citation type="journal article" date="2019" name="Commun. Biol.">
        <title>The bagworm genome reveals a unique fibroin gene that provides high tensile strength.</title>
        <authorList>
            <person name="Kono N."/>
            <person name="Nakamura H."/>
            <person name="Ohtoshi R."/>
            <person name="Tomita M."/>
            <person name="Numata K."/>
            <person name="Arakawa K."/>
        </authorList>
    </citation>
    <scope>NUCLEOTIDE SEQUENCE [LARGE SCALE GENOMIC DNA]</scope>
</reference>
<dbReference type="PROSITE" id="PS51257">
    <property type="entry name" value="PROKAR_LIPOPROTEIN"/>
    <property type="match status" value="1"/>
</dbReference>
<dbReference type="AlphaFoldDB" id="A0A4C1TFF9"/>